<proteinExistence type="predicted"/>
<organism evidence="1">
    <name type="scientific">Thermosporothrix sp. COM3</name>
    <dbReference type="NCBI Taxonomy" id="2490863"/>
    <lineage>
        <taxon>Bacteria</taxon>
        <taxon>Bacillati</taxon>
        <taxon>Chloroflexota</taxon>
        <taxon>Ktedonobacteria</taxon>
        <taxon>Ktedonobacterales</taxon>
        <taxon>Thermosporotrichaceae</taxon>
        <taxon>Thermosporothrix</taxon>
    </lineage>
</organism>
<evidence type="ECO:0000313" key="1">
    <source>
        <dbReference type="EMBL" id="BBH87519.1"/>
    </source>
</evidence>
<dbReference type="EMBL" id="AP019376">
    <property type="protein sequence ID" value="BBH87519.1"/>
    <property type="molecule type" value="Genomic_DNA"/>
</dbReference>
<accession>A0A455SKP0</accession>
<dbReference type="SUPFAM" id="SSF56281">
    <property type="entry name" value="Metallo-hydrolase/oxidoreductase"/>
    <property type="match status" value="1"/>
</dbReference>
<dbReference type="InterPro" id="IPR036866">
    <property type="entry name" value="RibonucZ/Hydroxyglut_hydro"/>
</dbReference>
<name>A0A455SKP0_9CHLR</name>
<sequence>MLTSFQQRYPAQFSSVILTPPTATFQGTFTLYGGDLTVELFDAPGHRLDHIAAWIPELRLLLAFDAVEIPIPLIKNVAGVPSMFTTLEHFLQLNPQTVLCSHGRTASPDSIKANVAYLHKVERLCRTLLSQRLPGKAELDQPETLIGYSFEEALNDIEQIIQTSAPFDPAFYRESHEMNIQHIFQWLMG</sequence>
<protein>
    <recommendedName>
        <fullName evidence="2">Metallo-beta-lactamase domain-containing protein</fullName>
    </recommendedName>
</protein>
<dbReference type="Gene3D" id="3.60.15.10">
    <property type="entry name" value="Ribonuclease Z/Hydroxyacylglutathione hydrolase-like"/>
    <property type="match status" value="1"/>
</dbReference>
<evidence type="ECO:0008006" key="2">
    <source>
        <dbReference type="Google" id="ProtNLM"/>
    </source>
</evidence>
<reference evidence="1" key="1">
    <citation type="submission" date="2018-12" db="EMBL/GenBank/DDBJ databases">
        <title>Novel natural products biosynthetic potential of the class Ktedonobacteria.</title>
        <authorList>
            <person name="Zheng Y."/>
            <person name="Saitou A."/>
            <person name="Wang C.M."/>
            <person name="Toyoda A."/>
            <person name="Minakuchi Y."/>
            <person name="Sekiguchi Y."/>
            <person name="Ueda K."/>
            <person name="Takano H."/>
            <person name="Sakai Y."/>
            <person name="Yokota A."/>
            <person name="Yabe S."/>
        </authorList>
    </citation>
    <scope>NUCLEOTIDE SEQUENCE</scope>
    <source>
        <strain evidence="1">COM3</strain>
    </source>
</reference>
<gene>
    <name evidence="1" type="ORF">KTC_22700</name>
</gene>
<dbReference type="AlphaFoldDB" id="A0A455SKP0"/>